<gene>
    <name evidence="2" type="ORF">E2C01_046653</name>
</gene>
<reference evidence="2 3" key="1">
    <citation type="submission" date="2019-05" db="EMBL/GenBank/DDBJ databases">
        <title>Another draft genome of Portunus trituberculatus and its Hox gene families provides insights of decapod evolution.</title>
        <authorList>
            <person name="Jeong J.-H."/>
            <person name="Song I."/>
            <person name="Kim S."/>
            <person name="Choi T."/>
            <person name="Kim D."/>
            <person name="Ryu S."/>
            <person name="Kim W."/>
        </authorList>
    </citation>
    <scope>NUCLEOTIDE SEQUENCE [LARGE SCALE GENOMIC DNA]</scope>
    <source>
        <tissue evidence="2">Muscle</tissue>
    </source>
</reference>
<name>A0A5B7G5N2_PORTR</name>
<feature type="region of interest" description="Disordered" evidence="1">
    <location>
        <begin position="175"/>
        <end position="228"/>
    </location>
</feature>
<dbReference type="AlphaFoldDB" id="A0A5B7G5N2"/>
<dbReference type="EMBL" id="VSRR010011139">
    <property type="protein sequence ID" value="MPC52775.1"/>
    <property type="molecule type" value="Genomic_DNA"/>
</dbReference>
<organism evidence="2 3">
    <name type="scientific">Portunus trituberculatus</name>
    <name type="common">Swimming crab</name>
    <name type="synonym">Neptunus trituberculatus</name>
    <dbReference type="NCBI Taxonomy" id="210409"/>
    <lineage>
        <taxon>Eukaryota</taxon>
        <taxon>Metazoa</taxon>
        <taxon>Ecdysozoa</taxon>
        <taxon>Arthropoda</taxon>
        <taxon>Crustacea</taxon>
        <taxon>Multicrustacea</taxon>
        <taxon>Malacostraca</taxon>
        <taxon>Eumalacostraca</taxon>
        <taxon>Eucarida</taxon>
        <taxon>Decapoda</taxon>
        <taxon>Pleocyemata</taxon>
        <taxon>Brachyura</taxon>
        <taxon>Eubrachyura</taxon>
        <taxon>Portunoidea</taxon>
        <taxon>Portunidae</taxon>
        <taxon>Portuninae</taxon>
        <taxon>Portunus</taxon>
    </lineage>
</organism>
<feature type="region of interest" description="Disordered" evidence="1">
    <location>
        <begin position="99"/>
        <end position="124"/>
    </location>
</feature>
<dbReference type="Proteomes" id="UP000324222">
    <property type="component" value="Unassembled WGS sequence"/>
</dbReference>
<sequence>MAIRLESVCVIRFGLHAQHSEAVVVVVVTVVAVVVRGEDKVSLPHIPRRDGRQSATAAPMSLHGKCPAATCTAQVHSRDRPAPRLRSNSRVELLRVGSAAVAPPCRPSPRPLRRSPTQPKDSHRPHLCLAATTTATHSQPLVGVSSCLPVIQPHTATLLHWNTQKLQQREPKFVRMTVKEETEEEEGGRRRWRGRRKEEETGVDRSVAPPSLLLSDPRCRPVPQRSWK</sequence>
<evidence type="ECO:0000256" key="1">
    <source>
        <dbReference type="SAM" id="MobiDB-lite"/>
    </source>
</evidence>
<keyword evidence="3" id="KW-1185">Reference proteome</keyword>
<evidence type="ECO:0000313" key="3">
    <source>
        <dbReference type="Proteomes" id="UP000324222"/>
    </source>
</evidence>
<evidence type="ECO:0000313" key="2">
    <source>
        <dbReference type="EMBL" id="MPC52775.1"/>
    </source>
</evidence>
<comment type="caution">
    <text evidence="2">The sequence shown here is derived from an EMBL/GenBank/DDBJ whole genome shotgun (WGS) entry which is preliminary data.</text>
</comment>
<accession>A0A5B7G5N2</accession>
<proteinExistence type="predicted"/>
<protein>
    <submittedName>
        <fullName evidence="2">Uncharacterized protein</fullName>
    </submittedName>
</protein>